<dbReference type="EMBL" id="UZAF01016170">
    <property type="protein sequence ID" value="VDO22322.1"/>
    <property type="molecule type" value="Genomic_DNA"/>
</dbReference>
<protein>
    <submittedName>
        <fullName evidence="4">DUF2267 domain-containing protein</fullName>
    </submittedName>
</protein>
<sequence>MSKSSGSEATQQVESNQDSSADSLDVDYGRLSVISQLVRVVLEHNTDPLIERILLVLAEKISKDAAEFVEADSWSKSVVISGVEKAAPGHPEYF</sequence>
<dbReference type="Proteomes" id="UP000268014">
    <property type="component" value="Unassembled WGS sequence"/>
</dbReference>
<gene>
    <name evidence="2" type="ORF">HPLM_LOCUS4066</name>
</gene>
<proteinExistence type="predicted"/>
<feature type="region of interest" description="Disordered" evidence="1">
    <location>
        <begin position="1"/>
        <end position="23"/>
    </location>
</feature>
<reference evidence="4" key="1">
    <citation type="submission" date="2017-02" db="UniProtKB">
        <authorList>
            <consortium name="WormBaseParasite"/>
        </authorList>
    </citation>
    <scope>IDENTIFICATION</scope>
</reference>
<evidence type="ECO:0000256" key="1">
    <source>
        <dbReference type="SAM" id="MobiDB-lite"/>
    </source>
</evidence>
<dbReference type="OrthoDB" id="5870018at2759"/>
<accession>A0A0N4W2U5</accession>
<evidence type="ECO:0000313" key="4">
    <source>
        <dbReference type="WBParaSite" id="HPLM_0000407401-mRNA-1"/>
    </source>
</evidence>
<evidence type="ECO:0000313" key="2">
    <source>
        <dbReference type="EMBL" id="VDO22322.1"/>
    </source>
</evidence>
<dbReference type="WBParaSite" id="HPLM_0000407401-mRNA-1">
    <property type="protein sequence ID" value="HPLM_0000407401-mRNA-1"/>
    <property type="gene ID" value="HPLM_0000407401"/>
</dbReference>
<keyword evidence="3" id="KW-1185">Reference proteome</keyword>
<feature type="compositionally biased region" description="Polar residues" evidence="1">
    <location>
        <begin position="1"/>
        <end position="22"/>
    </location>
</feature>
<organism evidence="4">
    <name type="scientific">Haemonchus placei</name>
    <name type="common">Barber's pole worm</name>
    <dbReference type="NCBI Taxonomy" id="6290"/>
    <lineage>
        <taxon>Eukaryota</taxon>
        <taxon>Metazoa</taxon>
        <taxon>Ecdysozoa</taxon>
        <taxon>Nematoda</taxon>
        <taxon>Chromadorea</taxon>
        <taxon>Rhabditida</taxon>
        <taxon>Rhabditina</taxon>
        <taxon>Rhabditomorpha</taxon>
        <taxon>Strongyloidea</taxon>
        <taxon>Trichostrongylidae</taxon>
        <taxon>Haemonchus</taxon>
    </lineage>
</organism>
<reference evidence="2 3" key="2">
    <citation type="submission" date="2018-11" db="EMBL/GenBank/DDBJ databases">
        <authorList>
            <consortium name="Pathogen Informatics"/>
        </authorList>
    </citation>
    <scope>NUCLEOTIDE SEQUENCE [LARGE SCALE GENOMIC DNA]</scope>
    <source>
        <strain evidence="2 3">MHpl1</strain>
    </source>
</reference>
<evidence type="ECO:0000313" key="3">
    <source>
        <dbReference type="Proteomes" id="UP000268014"/>
    </source>
</evidence>
<name>A0A0N4W2U5_HAEPC</name>
<dbReference type="AlphaFoldDB" id="A0A0N4W2U5"/>